<gene>
    <name evidence="1" type="ordered locus">VIT_02s0025g01930</name>
</gene>
<dbReference type="Proteomes" id="UP000009183">
    <property type="component" value="Chromosome 2"/>
</dbReference>
<name>D7TVK3_VITVI</name>
<dbReference type="EMBL" id="FN596251">
    <property type="protein sequence ID" value="CBI34528.3"/>
    <property type="molecule type" value="Genomic_DNA"/>
</dbReference>
<keyword evidence="2" id="KW-1185">Reference proteome</keyword>
<reference evidence="2" key="1">
    <citation type="journal article" date="2007" name="Nature">
        <title>The grapevine genome sequence suggests ancestral hexaploidization in major angiosperm phyla.</title>
        <authorList>
            <consortium name="The French-Italian Public Consortium for Grapevine Genome Characterization."/>
            <person name="Jaillon O."/>
            <person name="Aury J.-M."/>
            <person name="Noel B."/>
            <person name="Policriti A."/>
            <person name="Clepet C."/>
            <person name="Casagrande A."/>
            <person name="Choisne N."/>
            <person name="Aubourg S."/>
            <person name="Vitulo N."/>
            <person name="Jubin C."/>
            <person name="Vezzi A."/>
            <person name="Legeai F."/>
            <person name="Hugueney P."/>
            <person name="Dasilva C."/>
            <person name="Horner D."/>
            <person name="Mica E."/>
            <person name="Jublot D."/>
            <person name="Poulain J."/>
            <person name="Bruyere C."/>
            <person name="Billault A."/>
            <person name="Segurens B."/>
            <person name="Gouyvenoux M."/>
            <person name="Ugarte E."/>
            <person name="Cattonaro F."/>
            <person name="Anthouard V."/>
            <person name="Vico V."/>
            <person name="Del Fabbro C."/>
            <person name="Alaux M."/>
            <person name="Di Gaspero G."/>
            <person name="Dumas V."/>
            <person name="Felice N."/>
            <person name="Paillard S."/>
            <person name="Juman I."/>
            <person name="Moroldo M."/>
            <person name="Scalabrin S."/>
            <person name="Canaguier A."/>
            <person name="Le Clainche I."/>
            <person name="Malacrida G."/>
            <person name="Durand E."/>
            <person name="Pesole G."/>
            <person name="Laucou V."/>
            <person name="Chatelet P."/>
            <person name="Merdinoglu D."/>
            <person name="Delledonne M."/>
            <person name="Pezzotti M."/>
            <person name="Lecharny A."/>
            <person name="Scarpelli C."/>
            <person name="Artiguenave F."/>
            <person name="Pe M.E."/>
            <person name="Valle G."/>
            <person name="Morgante M."/>
            <person name="Caboche M."/>
            <person name="Adam-Blondon A.-F."/>
            <person name="Weissenbach J."/>
            <person name="Quetier F."/>
            <person name="Wincker P."/>
        </authorList>
    </citation>
    <scope>NUCLEOTIDE SEQUENCE [LARGE SCALE GENOMIC DNA]</scope>
    <source>
        <strain evidence="2">cv. Pinot noir / PN40024</strain>
    </source>
</reference>
<dbReference type="HOGENOM" id="CLU_2908680_0_0_1"/>
<dbReference type="AlphaFoldDB" id="D7TVK3"/>
<proteinExistence type="predicted"/>
<evidence type="ECO:0000313" key="1">
    <source>
        <dbReference type="EMBL" id="CBI34528.3"/>
    </source>
</evidence>
<protein>
    <submittedName>
        <fullName evidence="1">Uncharacterized protein</fullName>
    </submittedName>
</protein>
<accession>D7TVK3</accession>
<evidence type="ECO:0000313" key="2">
    <source>
        <dbReference type="Proteomes" id="UP000009183"/>
    </source>
</evidence>
<organism evidence="1 2">
    <name type="scientific">Vitis vinifera</name>
    <name type="common">Grape</name>
    <dbReference type="NCBI Taxonomy" id="29760"/>
    <lineage>
        <taxon>Eukaryota</taxon>
        <taxon>Viridiplantae</taxon>
        <taxon>Streptophyta</taxon>
        <taxon>Embryophyta</taxon>
        <taxon>Tracheophyta</taxon>
        <taxon>Spermatophyta</taxon>
        <taxon>Magnoliopsida</taxon>
        <taxon>eudicotyledons</taxon>
        <taxon>Gunneridae</taxon>
        <taxon>Pentapetalae</taxon>
        <taxon>rosids</taxon>
        <taxon>Vitales</taxon>
        <taxon>Vitaceae</taxon>
        <taxon>Viteae</taxon>
        <taxon>Vitis</taxon>
    </lineage>
</organism>
<dbReference type="InParanoid" id="D7TVK3"/>
<sequence length="62" mass="7013">MLQAAILRARPNGAPRWALGMGHWLRTCTLATCFNVRDGSPFFDILKGLHFLEDYPSISMTF</sequence>
<dbReference type="PaxDb" id="29760-VIT_02s0025g01930.t01"/>